<protein>
    <recommendedName>
        <fullName evidence="3">PE domain-containing protein</fullName>
    </recommendedName>
</protein>
<dbReference type="EMBL" id="LQPZ01000005">
    <property type="protein sequence ID" value="ORX08559.1"/>
    <property type="molecule type" value="Genomic_DNA"/>
</dbReference>
<organism evidence="1 2">
    <name type="scientific">Mycolicibacillus trivialis</name>
    <dbReference type="NCBI Taxonomy" id="1798"/>
    <lineage>
        <taxon>Bacteria</taxon>
        <taxon>Bacillati</taxon>
        <taxon>Actinomycetota</taxon>
        <taxon>Actinomycetes</taxon>
        <taxon>Mycobacteriales</taxon>
        <taxon>Mycobacteriaceae</taxon>
        <taxon>Mycolicibacillus</taxon>
    </lineage>
</organism>
<keyword evidence="2" id="KW-1185">Reference proteome</keyword>
<dbReference type="STRING" id="1798.AWC30_01760"/>
<evidence type="ECO:0000313" key="1">
    <source>
        <dbReference type="EMBL" id="ORX08559.1"/>
    </source>
</evidence>
<proteinExistence type="predicted"/>
<name>A0A1X2ERY8_9MYCO</name>
<dbReference type="Proteomes" id="UP000193090">
    <property type="component" value="Unassembled WGS sequence"/>
</dbReference>
<accession>A0A1X2ERY8</accession>
<comment type="caution">
    <text evidence="1">The sequence shown here is derived from an EMBL/GenBank/DDBJ whole genome shotgun (WGS) entry which is preliminary data.</text>
</comment>
<evidence type="ECO:0008006" key="3">
    <source>
        <dbReference type="Google" id="ProtNLM"/>
    </source>
</evidence>
<reference evidence="1 2" key="1">
    <citation type="submission" date="2016-01" db="EMBL/GenBank/DDBJ databases">
        <title>The new phylogeny of the genus Mycobacterium.</title>
        <authorList>
            <person name="Tarcisio F."/>
            <person name="Conor M."/>
            <person name="Antonella G."/>
            <person name="Elisabetta G."/>
            <person name="Giulia F.S."/>
            <person name="Sara T."/>
            <person name="Anna F."/>
            <person name="Clotilde B."/>
            <person name="Roberto B."/>
            <person name="Veronica D.S."/>
            <person name="Fabio R."/>
            <person name="Monica P."/>
            <person name="Olivier J."/>
            <person name="Enrico T."/>
            <person name="Nicola S."/>
        </authorList>
    </citation>
    <scope>NUCLEOTIDE SEQUENCE [LARGE SCALE GENOMIC DNA]</scope>
    <source>
        <strain evidence="1 2">DSM 44153</strain>
    </source>
</reference>
<sequence length="96" mass="10110">MMLEAQRAIETALLDAQVAANRYLAEHEDAAPGYSGDGFNASYATAVRIQQDMTKLLTAGTGLAHGLGKVAALMQHHEMEAAHNFAAFVPDAPASV</sequence>
<gene>
    <name evidence="1" type="ORF">AWC30_01760</name>
</gene>
<dbReference type="AlphaFoldDB" id="A0A1X2ERY8"/>
<evidence type="ECO:0000313" key="2">
    <source>
        <dbReference type="Proteomes" id="UP000193090"/>
    </source>
</evidence>